<dbReference type="AlphaFoldDB" id="A0A0E0RJ86"/>
<organism evidence="2 3">
    <name type="scientific">Oryza rufipogon</name>
    <name type="common">Brownbeard rice</name>
    <name type="synonym">Asian wild rice</name>
    <dbReference type="NCBI Taxonomy" id="4529"/>
    <lineage>
        <taxon>Eukaryota</taxon>
        <taxon>Viridiplantae</taxon>
        <taxon>Streptophyta</taxon>
        <taxon>Embryophyta</taxon>
        <taxon>Tracheophyta</taxon>
        <taxon>Spermatophyta</taxon>
        <taxon>Magnoliopsida</taxon>
        <taxon>Liliopsida</taxon>
        <taxon>Poales</taxon>
        <taxon>Poaceae</taxon>
        <taxon>BOP clade</taxon>
        <taxon>Oryzoideae</taxon>
        <taxon>Oryzeae</taxon>
        <taxon>Oryzinae</taxon>
        <taxon>Oryza</taxon>
    </lineage>
</organism>
<feature type="compositionally biased region" description="Basic and acidic residues" evidence="1">
    <location>
        <begin position="65"/>
        <end position="78"/>
    </location>
</feature>
<proteinExistence type="predicted"/>
<feature type="compositionally biased region" description="Basic and acidic residues" evidence="1">
    <location>
        <begin position="86"/>
        <end position="97"/>
    </location>
</feature>
<evidence type="ECO:0000313" key="2">
    <source>
        <dbReference type="EnsemblPlants" id="ORUFI12G18830.1"/>
    </source>
</evidence>
<dbReference type="HOGENOM" id="CLU_1135080_0_0_1"/>
<evidence type="ECO:0000313" key="3">
    <source>
        <dbReference type="Proteomes" id="UP000008022"/>
    </source>
</evidence>
<feature type="compositionally biased region" description="Polar residues" evidence="1">
    <location>
        <begin position="132"/>
        <end position="145"/>
    </location>
</feature>
<reference evidence="3" key="1">
    <citation type="submission" date="2013-06" db="EMBL/GenBank/DDBJ databases">
        <authorList>
            <person name="Zhao Q."/>
        </authorList>
    </citation>
    <scope>NUCLEOTIDE SEQUENCE</scope>
    <source>
        <strain evidence="3">cv. W1943</strain>
    </source>
</reference>
<feature type="compositionally biased region" description="Gly residues" evidence="1">
    <location>
        <begin position="7"/>
        <end position="21"/>
    </location>
</feature>
<protein>
    <submittedName>
        <fullName evidence="2">Uncharacterized protein</fullName>
    </submittedName>
</protein>
<evidence type="ECO:0000256" key="1">
    <source>
        <dbReference type="SAM" id="MobiDB-lite"/>
    </source>
</evidence>
<reference evidence="2" key="2">
    <citation type="submission" date="2015-06" db="UniProtKB">
        <authorList>
            <consortium name="EnsemblPlants"/>
        </authorList>
    </citation>
    <scope>IDENTIFICATION</scope>
</reference>
<feature type="region of interest" description="Disordered" evidence="1">
    <location>
        <begin position="1"/>
        <end position="97"/>
    </location>
</feature>
<sequence length="245" mass="26429">MAVPESGGAGKGSNGEAGGSGAVHKHGAVVRRAAGIASGEAKRSATADVRRAAGASGTVGYPDGGGRRDDEPVREELHGSGGDYNDPSKSKRVRGEPHVERALSAVFRGEETHVERVPSEEAKEAAKQWANGNQNVANNAFSSAPSKKRRNLAGHKKKVEQFRIEEYLTGIEEIDDDLRKLIGLFNQMIPLVKAAQEESLSQEGLSDVNREMKFATDEMRVLRKKINGKGGKAPIIPPQFLERYY</sequence>
<name>A0A0E0RJ86_ORYRU</name>
<feature type="compositionally biased region" description="Basic and acidic residues" evidence="1">
    <location>
        <begin position="40"/>
        <end position="51"/>
    </location>
</feature>
<dbReference type="EnsemblPlants" id="ORUFI12G18830.1">
    <property type="protein sequence ID" value="ORUFI12G18830.1"/>
    <property type="gene ID" value="ORUFI12G18830"/>
</dbReference>
<dbReference type="Gramene" id="ORUFI12G18830.1">
    <property type="protein sequence ID" value="ORUFI12G18830.1"/>
    <property type="gene ID" value="ORUFI12G18830"/>
</dbReference>
<feature type="region of interest" description="Disordered" evidence="1">
    <location>
        <begin position="132"/>
        <end position="154"/>
    </location>
</feature>
<accession>A0A0E0RJ86</accession>
<dbReference type="Proteomes" id="UP000008022">
    <property type="component" value="Unassembled WGS sequence"/>
</dbReference>
<keyword evidence="3" id="KW-1185">Reference proteome</keyword>